<dbReference type="RefSeq" id="WP_420905893.1">
    <property type="nucleotide sequence ID" value="NZ_BAAFGK010000004.1"/>
</dbReference>
<feature type="region of interest" description="Disordered" evidence="8">
    <location>
        <begin position="25"/>
        <end position="44"/>
    </location>
</feature>
<dbReference type="InterPro" id="IPR031807">
    <property type="entry name" value="HicB-like"/>
</dbReference>
<dbReference type="SUPFAM" id="SSF54786">
    <property type="entry name" value="YcfA/nrd intein domain"/>
    <property type="match status" value="1"/>
</dbReference>
<keyword evidence="3" id="KW-0540">Nuclease</keyword>
<dbReference type="Gene3D" id="3.30.920.30">
    <property type="entry name" value="Hypothetical protein"/>
    <property type="match status" value="1"/>
</dbReference>
<keyword evidence="2" id="KW-1277">Toxin-antitoxin system</keyword>
<dbReference type="Pfam" id="PF15919">
    <property type="entry name" value="HicB_lk_antitox"/>
    <property type="match status" value="1"/>
</dbReference>
<evidence type="ECO:0000256" key="6">
    <source>
        <dbReference type="ARBA" id="ARBA00022884"/>
    </source>
</evidence>
<keyword evidence="5" id="KW-0378">Hydrolase</keyword>
<dbReference type="InterPro" id="IPR035069">
    <property type="entry name" value="TTHA1013/TTHA0281-like"/>
</dbReference>
<feature type="domain" description="HicB-like antitoxin of toxin-antitoxin system" evidence="9">
    <location>
        <begin position="93"/>
        <end position="196"/>
    </location>
</feature>
<name>A0ABQ0CBE7_9PROT</name>
<evidence type="ECO:0000256" key="7">
    <source>
        <dbReference type="ARBA" id="ARBA00023016"/>
    </source>
</evidence>
<evidence type="ECO:0000259" key="9">
    <source>
        <dbReference type="Pfam" id="PF15919"/>
    </source>
</evidence>
<dbReference type="EMBL" id="BAAFGK010000004">
    <property type="protein sequence ID" value="GAB0058214.1"/>
    <property type="molecule type" value="Genomic_DNA"/>
</dbReference>
<dbReference type="Pfam" id="PF07927">
    <property type="entry name" value="HicA_toxin"/>
    <property type="match status" value="1"/>
</dbReference>
<keyword evidence="6" id="KW-0694">RNA-binding</keyword>
<gene>
    <name evidence="10" type="ORF">SIID45300_02559</name>
</gene>
<evidence type="ECO:0000256" key="4">
    <source>
        <dbReference type="ARBA" id="ARBA00022759"/>
    </source>
</evidence>
<evidence type="ECO:0000256" key="2">
    <source>
        <dbReference type="ARBA" id="ARBA00022649"/>
    </source>
</evidence>
<dbReference type="InterPro" id="IPR038570">
    <property type="entry name" value="HicA_sf"/>
</dbReference>
<dbReference type="SUPFAM" id="SSF143100">
    <property type="entry name" value="TTHA1013/TTHA0281-like"/>
    <property type="match status" value="1"/>
</dbReference>
<keyword evidence="11" id="KW-1185">Reference proteome</keyword>
<evidence type="ECO:0000313" key="10">
    <source>
        <dbReference type="EMBL" id="GAB0058214.1"/>
    </source>
</evidence>
<proteinExistence type="inferred from homology"/>
<evidence type="ECO:0000256" key="3">
    <source>
        <dbReference type="ARBA" id="ARBA00022722"/>
    </source>
</evidence>
<evidence type="ECO:0000313" key="11">
    <source>
        <dbReference type="Proteomes" id="UP001628193"/>
    </source>
</evidence>
<reference evidence="10 11" key="1">
    <citation type="submission" date="2024-09" db="EMBL/GenBank/DDBJ databases">
        <title>Draft genome sequence of Candidatus Magnetaquicoccaceae bacterium FCR-1.</title>
        <authorList>
            <person name="Shimoshige H."/>
            <person name="Shimamura S."/>
            <person name="Taoka A."/>
            <person name="Kobayashi H."/>
            <person name="Maekawa T."/>
        </authorList>
    </citation>
    <scope>NUCLEOTIDE SEQUENCE [LARGE SCALE GENOMIC DNA]</scope>
    <source>
        <strain evidence="10 11">FCR-1</strain>
    </source>
</reference>
<sequence>MGKRLSGREGIETLKRVGWMRDSVRGDHPPFKRPALPGKVTVPHPDKDGPLVIIQLIEKQAGMTIRQGRAMESRHDPAIMCRGSEGMRGGFSNLPGCVSLGGTVRKTATNAEEALFGPVARMIRAGDPLPDLTLMDDRDPIAPDPEDPYEVTRFLVRVELPARWIRLTLSRAETLVARIDRAAREIGMRRSGFLAGSARRMLDARM</sequence>
<evidence type="ECO:0000256" key="8">
    <source>
        <dbReference type="SAM" id="MobiDB-lite"/>
    </source>
</evidence>
<dbReference type="Gene3D" id="3.30.160.250">
    <property type="match status" value="1"/>
</dbReference>
<keyword evidence="4" id="KW-0255">Endonuclease</keyword>
<evidence type="ECO:0000256" key="1">
    <source>
        <dbReference type="ARBA" id="ARBA00006620"/>
    </source>
</evidence>
<organism evidence="10 11">
    <name type="scientific">Candidatus Magnetaquiglobus chichijimensis</name>
    <dbReference type="NCBI Taxonomy" id="3141448"/>
    <lineage>
        <taxon>Bacteria</taxon>
        <taxon>Pseudomonadati</taxon>
        <taxon>Pseudomonadota</taxon>
        <taxon>Magnetococcia</taxon>
        <taxon>Magnetococcales</taxon>
        <taxon>Candidatus Magnetaquicoccaceae</taxon>
        <taxon>Candidatus Magnetaquiglobus</taxon>
    </lineage>
</organism>
<dbReference type="InterPro" id="IPR012933">
    <property type="entry name" value="HicA_mRNA_interferase"/>
</dbReference>
<evidence type="ECO:0000256" key="5">
    <source>
        <dbReference type="ARBA" id="ARBA00022801"/>
    </source>
</evidence>
<comment type="caution">
    <text evidence="10">The sequence shown here is derived from an EMBL/GenBank/DDBJ whole genome shotgun (WGS) entry which is preliminary data.</text>
</comment>
<accession>A0ABQ0CBE7</accession>
<dbReference type="Proteomes" id="UP001628193">
    <property type="component" value="Unassembled WGS sequence"/>
</dbReference>
<comment type="similarity">
    <text evidence="1">Belongs to the HicA mRNA interferase family.</text>
</comment>
<keyword evidence="7" id="KW-0346">Stress response</keyword>
<protein>
    <recommendedName>
        <fullName evidence="9">HicB-like antitoxin of toxin-antitoxin system domain-containing protein</fullName>
    </recommendedName>
</protein>